<dbReference type="GO" id="GO:0008745">
    <property type="term" value="F:N-acetylmuramoyl-L-alanine amidase activity"/>
    <property type="evidence" value="ECO:0007669"/>
    <property type="project" value="UniProtKB-EC"/>
</dbReference>
<accession>A0A853A1L4</accession>
<organism evidence="4 5">
    <name type="scientific">Allostreptomyces psammosilenae</name>
    <dbReference type="NCBI Taxonomy" id="1892865"/>
    <lineage>
        <taxon>Bacteria</taxon>
        <taxon>Bacillati</taxon>
        <taxon>Actinomycetota</taxon>
        <taxon>Actinomycetes</taxon>
        <taxon>Kitasatosporales</taxon>
        <taxon>Streptomycetaceae</taxon>
        <taxon>Allostreptomyces</taxon>
    </lineage>
</organism>
<dbReference type="GO" id="GO:0030288">
    <property type="term" value="C:outer membrane-bounded periplasmic space"/>
    <property type="evidence" value="ECO:0007669"/>
    <property type="project" value="TreeGrafter"/>
</dbReference>
<dbReference type="RefSeq" id="WP_312892668.1">
    <property type="nucleotide sequence ID" value="NZ_JACBZD010000001.1"/>
</dbReference>
<dbReference type="AlphaFoldDB" id="A0A853A1L4"/>
<gene>
    <name evidence="4" type="ORF">FHU37_003747</name>
</gene>
<keyword evidence="5" id="KW-1185">Reference proteome</keyword>
<dbReference type="SMART" id="SM00646">
    <property type="entry name" value="Ami_3"/>
    <property type="match status" value="1"/>
</dbReference>
<dbReference type="EC" id="3.5.1.28" evidence="4"/>
<dbReference type="Proteomes" id="UP000567795">
    <property type="component" value="Unassembled WGS sequence"/>
</dbReference>
<sequence length="315" mass="31204">MSRGNTGAAVAAAASALLVAVTLSGCGLLGRDAEGVPGGGGGPAVTSASPSPSAGAATGTAPAPTPSAAPTGDSTATPAPTPTAEVPPLAGRTVVIDPGHNPGNAAHPAEIAEQVDVGTGHKECDTVGAEDAAGNPEYAFTLDLARLVREELRERGADVVLTHDGDRPWGPCVDERARIGNEAGADAAVSLHADGGPATGRGFHVIAPGPVDAGTADNQKVVAPSRELAERLREAFGAATGMPVADYLAGGSGLDVRSDLGGLNLSQVPKVFLECGNMRNAEDAAALADPKWRRRAAAGVADALTAFLTTDRPGS</sequence>
<evidence type="ECO:0000256" key="2">
    <source>
        <dbReference type="SAM" id="MobiDB-lite"/>
    </source>
</evidence>
<evidence type="ECO:0000259" key="3">
    <source>
        <dbReference type="SMART" id="SM00646"/>
    </source>
</evidence>
<dbReference type="EMBL" id="JACBZD010000001">
    <property type="protein sequence ID" value="NYI06804.1"/>
    <property type="molecule type" value="Genomic_DNA"/>
</dbReference>
<dbReference type="PANTHER" id="PTHR30404">
    <property type="entry name" value="N-ACETYLMURAMOYL-L-ALANINE AMIDASE"/>
    <property type="match status" value="1"/>
</dbReference>
<dbReference type="PROSITE" id="PS51257">
    <property type="entry name" value="PROKAR_LIPOPROTEIN"/>
    <property type="match status" value="1"/>
</dbReference>
<dbReference type="InterPro" id="IPR002508">
    <property type="entry name" value="MurNAc-LAA_cat"/>
</dbReference>
<evidence type="ECO:0000313" key="4">
    <source>
        <dbReference type="EMBL" id="NYI06804.1"/>
    </source>
</evidence>
<reference evidence="4 5" key="1">
    <citation type="submission" date="2020-07" db="EMBL/GenBank/DDBJ databases">
        <title>Sequencing the genomes of 1000 actinobacteria strains.</title>
        <authorList>
            <person name="Klenk H.-P."/>
        </authorList>
    </citation>
    <scope>NUCLEOTIDE SEQUENCE [LARGE SCALE GENOMIC DNA]</scope>
    <source>
        <strain evidence="4 5">DSM 42178</strain>
    </source>
</reference>
<dbReference type="CDD" id="cd02696">
    <property type="entry name" value="MurNAc-LAA"/>
    <property type="match status" value="1"/>
</dbReference>
<proteinExistence type="predicted"/>
<comment type="caution">
    <text evidence="4">The sequence shown here is derived from an EMBL/GenBank/DDBJ whole genome shotgun (WGS) entry which is preliminary data.</text>
</comment>
<evidence type="ECO:0000256" key="1">
    <source>
        <dbReference type="ARBA" id="ARBA00022801"/>
    </source>
</evidence>
<name>A0A853A1L4_9ACTN</name>
<feature type="domain" description="MurNAc-LAA" evidence="3">
    <location>
        <begin position="177"/>
        <end position="305"/>
    </location>
</feature>
<feature type="region of interest" description="Disordered" evidence="2">
    <location>
        <begin position="38"/>
        <end position="105"/>
    </location>
</feature>
<dbReference type="Pfam" id="PF01520">
    <property type="entry name" value="Amidase_3"/>
    <property type="match status" value="1"/>
</dbReference>
<keyword evidence="1 4" id="KW-0378">Hydrolase</keyword>
<dbReference type="InterPro" id="IPR050695">
    <property type="entry name" value="N-acetylmuramoyl_amidase_3"/>
</dbReference>
<evidence type="ECO:0000313" key="5">
    <source>
        <dbReference type="Proteomes" id="UP000567795"/>
    </source>
</evidence>
<protein>
    <submittedName>
        <fullName evidence="4">N-acetylmuramoyl-L-alanine amidase</fullName>
        <ecNumber evidence="4">3.5.1.28</ecNumber>
    </submittedName>
</protein>
<dbReference type="GO" id="GO:0009253">
    <property type="term" value="P:peptidoglycan catabolic process"/>
    <property type="evidence" value="ECO:0007669"/>
    <property type="project" value="InterPro"/>
</dbReference>
<feature type="compositionally biased region" description="Low complexity" evidence="2">
    <location>
        <begin position="44"/>
        <end position="88"/>
    </location>
</feature>
<dbReference type="SUPFAM" id="SSF53187">
    <property type="entry name" value="Zn-dependent exopeptidases"/>
    <property type="match status" value="1"/>
</dbReference>
<dbReference type="Gene3D" id="3.40.630.40">
    <property type="entry name" value="Zn-dependent exopeptidases"/>
    <property type="match status" value="1"/>
</dbReference>
<dbReference type="PANTHER" id="PTHR30404:SF0">
    <property type="entry name" value="N-ACETYLMURAMOYL-L-ALANINE AMIDASE AMIC"/>
    <property type="match status" value="1"/>
</dbReference>